<dbReference type="Gene3D" id="3.40.50.720">
    <property type="entry name" value="NAD(P)-binding Rossmann-like Domain"/>
    <property type="match status" value="1"/>
</dbReference>
<name>A0AA35T5G7_GEOBA</name>
<keyword evidence="10" id="KW-1185">Reference proteome</keyword>
<dbReference type="PANTHER" id="PTHR43205">
    <property type="entry name" value="PROSTAGLANDIN REDUCTASE"/>
    <property type="match status" value="1"/>
</dbReference>
<dbReference type="CDD" id="cd05288">
    <property type="entry name" value="PGDH"/>
    <property type="match status" value="1"/>
</dbReference>
<evidence type="ECO:0000256" key="4">
    <source>
        <dbReference type="ARBA" id="ARBA00033119"/>
    </source>
</evidence>
<feature type="domain" description="Enoyl reductase (ER)" evidence="8">
    <location>
        <begin position="12"/>
        <end position="316"/>
    </location>
</feature>
<evidence type="ECO:0000256" key="5">
    <source>
        <dbReference type="ARBA" id="ARBA00047878"/>
    </source>
</evidence>
<protein>
    <recommendedName>
        <fullName evidence="4">15-oxoprostaglandin 13-reductase</fullName>
        <ecNumber evidence="2">1.3.1.48</ecNumber>
    </recommendedName>
    <alternativeName>
        <fullName evidence="4">15-oxoprostaglandin 13-reductase</fullName>
    </alternativeName>
</protein>
<comment type="caution">
    <text evidence="9">The sequence shown here is derived from an EMBL/GenBank/DDBJ whole genome shotgun (WGS) entry which is preliminary data.</text>
</comment>
<dbReference type="InterPro" id="IPR036291">
    <property type="entry name" value="NAD(P)-bd_dom_sf"/>
</dbReference>
<dbReference type="FunFam" id="3.40.50.720:FF:000121">
    <property type="entry name" value="Prostaglandin reductase 2"/>
    <property type="match status" value="1"/>
</dbReference>
<comment type="catalytic activity">
    <reaction evidence="5">
        <text>13,14-dihydro-15-oxo-prostaglandin F1alpha + NADP(+) = 15-oxoprostaglandin F1alpha + NADPH + H(+)</text>
        <dbReference type="Rhea" id="RHEA:50592"/>
        <dbReference type="ChEBI" id="CHEBI:15378"/>
        <dbReference type="ChEBI" id="CHEBI:57783"/>
        <dbReference type="ChEBI" id="CHEBI:58349"/>
        <dbReference type="ChEBI" id="CHEBI:79072"/>
        <dbReference type="ChEBI" id="CHEBI:133411"/>
    </reaction>
    <physiologicalReaction direction="right-to-left" evidence="5">
        <dbReference type="Rhea" id="RHEA:50594"/>
    </physiologicalReaction>
</comment>
<dbReference type="AlphaFoldDB" id="A0AA35T5G7"/>
<proteinExistence type="inferred from homology"/>
<comment type="catalytic activity">
    <reaction evidence="6">
        <text>13,14-dihydro-15-oxo-PGF2alpha + NADP(+) = 15-oxoprostaglandin F2alpha + NADPH + H(+)</text>
        <dbReference type="Rhea" id="RHEA:50588"/>
        <dbReference type="ChEBI" id="CHEBI:15378"/>
        <dbReference type="ChEBI" id="CHEBI:57783"/>
        <dbReference type="ChEBI" id="CHEBI:58349"/>
        <dbReference type="ChEBI" id="CHEBI:133374"/>
        <dbReference type="ChEBI" id="CHEBI:133409"/>
    </reaction>
    <physiologicalReaction direction="right-to-left" evidence="6">
        <dbReference type="Rhea" id="RHEA:50590"/>
    </physiologicalReaction>
</comment>
<dbReference type="Pfam" id="PF00107">
    <property type="entry name" value="ADH_zinc_N"/>
    <property type="match status" value="1"/>
</dbReference>
<dbReference type="EC" id="1.3.1.48" evidence="2"/>
<evidence type="ECO:0000256" key="7">
    <source>
        <dbReference type="ARBA" id="ARBA00049070"/>
    </source>
</evidence>
<feature type="non-terminal residue" evidence="9">
    <location>
        <position position="1"/>
    </location>
</feature>
<evidence type="ECO:0000313" key="9">
    <source>
        <dbReference type="EMBL" id="CAI8042150.1"/>
    </source>
</evidence>
<accession>A0AA35T5G7</accession>
<dbReference type="Gene3D" id="3.90.180.10">
    <property type="entry name" value="Medium-chain alcohol dehydrogenases, catalytic domain"/>
    <property type="match status" value="1"/>
</dbReference>
<dbReference type="InterPro" id="IPR045010">
    <property type="entry name" value="MDR_fam"/>
</dbReference>
<dbReference type="Pfam" id="PF16884">
    <property type="entry name" value="ADH_N_2"/>
    <property type="match status" value="1"/>
</dbReference>
<gene>
    <name evidence="9" type="ORF">GBAR_LOCUS23401</name>
</gene>
<dbReference type="Proteomes" id="UP001174909">
    <property type="component" value="Unassembled WGS sequence"/>
</dbReference>
<reference evidence="9" key="1">
    <citation type="submission" date="2023-03" db="EMBL/GenBank/DDBJ databases">
        <authorList>
            <person name="Steffen K."/>
            <person name="Cardenas P."/>
        </authorList>
    </citation>
    <scope>NUCLEOTIDE SEQUENCE</scope>
</reference>
<dbReference type="InterPro" id="IPR020843">
    <property type="entry name" value="ER"/>
</dbReference>
<evidence type="ECO:0000256" key="1">
    <source>
        <dbReference type="ARBA" id="ARBA00010460"/>
    </source>
</evidence>
<dbReference type="InterPro" id="IPR013149">
    <property type="entry name" value="ADH-like_C"/>
</dbReference>
<dbReference type="SMART" id="SM00829">
    <property type="entry name" value="PKS_ER"/>
    <property type="match status" value="1"/>
</dbReference>
<dbReference type="PANTHER" id="PTHR43205:SF7">
    <property type="entry name" value="PROSTAGLANDIN REDUCTASE 1"/>
    <property type="match status" value="1"/>
</dbReference>
<sequence>TLRSRPDGYPKLSDFELVEEQIPQPREGEVLIQSLWLSLDPYMRGRAPSVQLGEVMVGGAVGRITESRTPAYSIGEIVEGRLGWQEYAVSDGRDLRRVDPALGPLPTSLGILGMPGMTAYFGFLDVCNPTPGDTVVVSAASGAVGQVVGQIAKIMGCYVVGTAGSQEKIDYIVNELGFDVGINYKTENVAEALASACPLGIDIYFDNVGGPVSDAVLENLADFARISVCGQISQYNLAEPEMGPRNTRNLTTHQARMEGFLVFQFASRHEEGRQRIARWIKEGKMKYKEDVVEGIENAPAAFIGMMNGENFGKLLIKVSDE</sequence>
<dbReference type="InterPro" id="IPR011032">
    <property type="entry name" value="GroES-like_sf"/>
</dbReference>
<evidence type="ECO:0000313" key="10">
    <source>
        <dbReference type="Proteomes" id="UP001174909"/>
    </source>
</evidence>
<keyword evidence="3" id="KW-0560">Oxidoreductase</keyword>
<dbReference type="InterPro" id="IPR041694">
    <property type="entry name" value="ADH_N_2"/>
</dbReference>
<comment type="similarity">
    <text evidence="1">Belongs to the NADP-dependent oxidoreductase L4BD family.</text>
</comment>
<dbReference type="SUPFAM" id="SSF50129">
    <property type="entry name" value="GroES-like"/>
    <property type="match status" value="2"/>
</dbReference>
<dbReference type="EMBL" id="CASHTH010003240">
    <property type="protein sequence ID" value="CAI8042150.1"/>
    <property type="molecule type" value="Genomic_DNA"/>
</dbReference>
<organism evidence="9 10">
    <name type="scientific">Geodia barretti</name>
    <name type="common">Barrett's horny sponge</name>
    <dbReference type="NCBI Taxonomy" id="519541"/>
    <lineage>
        <taxon>Eukaryota</taxon>
        <taxon>Metazoa</taxon>
        <taxon>Porifera</taxon>
        <taxon>Demospongiae</taxon>
        <taxon>Heteroscleromorpha</taxon>
        <taxon>Tetractinellida</taxon>
        <taxon>Astrophorina</taxon>
        <taxon>Geodiidae</taxon>
        <taxon>Geodia</taxon>
    </lineage>
</organism>
<evidence type="ECO:0000256" key="3">
    <source>
        <dbReference type="ARBA" id="ARBA00023002"/>
    </source>
</evidence>
<evidence type="ECO:0000256" key="6">
    <source>
        <dbReference type="ARBA" id="ARBA00048290"/>
    </source>
</evidence>
<evidence type="ECO:0000256" key="2">
    <source>
        <dbReference type="ARBA" id="ARBA00011981"/>
    </source>
</evidence>
<comment type="catalytic activity">
    <reaction evidence="7">
        <text>13,14-dihydro-15-oxo-prostaglandin E1 + NADP(+) = 15-oxoprostaglandin E1 + NADPH + H(+)</text>
        <dbReference type="Rhea" id="RHEA:50584"/>
        <dbReference type="ChEBI" id="CHEBI:15378"/>
        <dbReference type="ChEBI" id="CHEBI:57401"/>
        <dbReference type="ChEBI" id="CHEBI:57783"/>
        <dbReference type="ChEBI" id="CHEBI:58349"/>
        <dbReference type="ChEBI" id="CHEBI:133408"/>
    </reaction>
    <physiologicalReaction direction="right-to-left" evidence="7">
        <dbReference type="Rhea" id="RHEA:50586"/>
    </physiologicalReaction>
</comment>
<dbReference type="GO" id="GO:0016628">
    <property type="term" value="F:oxidoreductase activity, acting on the CH-CH group of donors, NAD or NADP as acceptor"/>
    <property type="evidence" value="ECO:0007669"/>
    <property type="project" value="InterPro"/>
</dbReference>
<evidence type="ECO:0000259" key="8">
    <source>
        <dbReference type="SMART" id="SM00829"/>
    </source>
</evidence>
<dbReference type="SUPFAM" id="SSF51735">
    <property type="entry name" value="NAD(P)-binding Rossmann-fold domains"/>
    <property type="match status" value="1"/>
</dbReference>